<organism evidence="9 10">
    <name type="scientific">Desulfomicrobium baculatum (strain DSM 4028 / VKM B-1378 / X)</name>
    <name type="common">Desulfovibrio baculatus</name>
    <dbReference type="NCBI Taxonomy" id="525897"/>
    <lineage>
        <taxon>Bacteria</taxon>
        <taxon>Pseudomonadati</taxon>
        <taxon>Thermodesulfobacteriota</taxon>
        <taxon>Desulfovibrionia</taxon>
        <taxon>Desulfovibrionales</taxon>
        <taxon>Desulfomicrobiaceae</taxon>
        <taxon>Desulfomicrobium</taxon>
    </lineage>
</organism>
<evidence type="ECO:0000256" key="5">
    <source>
        <dbReference type="ARBA" id="ARBA00022692"/>
    </source>
</evidence>
<feature type="transmembrane region" description="Helical" evidence="8">
    <location>
        <begin position="12"/>
        <end position="31"/>
    </location>
</feature>
<feature type="transmembrane region" description="Helical" evidence="8">
    <location>
        <begin position="67"/>
        <end position="88"/>
    </location>
</feature>
<dbReference type="KEGG" id="dba:Dbac_2189"/>
<protein>
    <recommendedName>
        <fullName evidence="11">Permease</fullName>
    </recommendedName>
</protein>
<dbReference type="EMBL" id="CP001629">
    <property type="protein sequence ID" value="ACU90273.1"/>
    <property type="molecule type" value="Genomic_DNA"/>
</dbReference>
<comment type="subcellular location">
    <subcellularLocation>
        <location evidence="1">Cell membrane</location>
        <topology evidence="1">Multi-pass membrane protein</topology>
    </subcellularLocation>
</comment>
<dbReference type="RefSeq" id="WP_015774364.1">
    <property type="nucleotide sequence ID" value="NC_013173.1"/>
</dbReference>
<name>C7LPP4_DESBD</name>
<keyword evidence="7 8" id="KW-0472">Membrane</keyword>
<keyword evidence="6 8" id="KW-1133">Transmembrane helix</keyword>
<evidence type="ECO:0000313" key="9">
    <source>
        <dbReference type="EMBL" id="ACU90273.1"/>
    </source>
</evidence>
<dbReference type="eggNOG" id="COG0628">
    <property type="taxonomic scope" value="Bacteria"/>
</dbReference>
<evidence type="ECO:0000256" key="3">
    <source>
        <dbReference type="ARBA" id="ARBA00022448"/>
    </source>
</evidence>
<dbReference type="STRING" id="525897.Dbac_2189"/>
<evidence type="ECO:0000313" key="10">
    <source>
        <dbReference type="Proteomes" id="UP000002216"/>
    </source>
</evidence>
<sequence length="396" mass="42904">MPNKSADQTRRSFVSYHIILGAVLFAGIQSFTLLSHILLSFLLVMLISLALNPAISRMRAWTGGRALPTGLILAGFLSILVLTGWAFLGPMQTSITNISKQLPGYWERLQKPLIMMEQRAAISEEKLQAEVTTEIARAERLAGEPVVPVAPQKPPAPEDSGSLRSSLSEMLGEAVSSFTSVAFNGTQILIVMVTVFFGVFFTLLNPRPIVGVIFAIVPVRHHDKALAVAQRIGMFAPRWAGAMLVGMVTIGMLVFLTMWPIFGFTDALVLGLIAGILEAVPFLGPTLSSIPALLLALGMGGMTTLWVALIYVAIQILENNIIVPFVMAGGMKLHPTAVIFSMLLCVGAFGVLGVLVAAPLVAIASILHEELYRKQYLQTVTDEYIREMARKALHEK</sequence>
<evidence type="ECO:0000256" key="1">
    <source>
        <dbReference type="ARBA" id="ARBA00004651"/>
    </source>
</evidence>
<evidence type="ECO:0000256" key="4">
    <source>
        <dbReference type="ARBA" id="ARBA00022475"/>
    </source>
</evidence>
<keyword evidence="5 8" id="KW-0812">Transmembrane</keyword>
<evidence type="ECO:0000256" key="8">
    <source>
        <dbReference type="SAM" id="Phobius"/>
    </source>
</evidence>
<proteinExistence type="inferred from homology"/>
<feature type="transmembrane region" description="Helical" evidence="8">
    <location>
        <begin position="181"/>
        <end position="204"/>
    </location>
</feature>
<dbReference type="Proteomes" id="UP000002216">
    <property type="component" value="Chromosome"/>
</dbReference>
<feature type="transmembrane region" description="Helical" evidence="8">
    <location>
        <begin position="239"/>
        <end position="262"/>
    </location>
</feature>
<dbReference type="OrthoDB" id="5470550at2"/>
<dbReference type="GO" id="GO:0005886">
    <property type="term" value="C:plasma membrane"/>
    <property type="evidence" value="ECO:0007669"/>
    <property type="project" value="UniProtKB-SubCell"/>
</dbReference>
<evidence type="ECO:0000256" key="7">
    <source>
        <dbReference type="ARBA" id="ARBA00023136"/>
    </source>
</evidence>
<keyword evidence="10" id="KW-1185">Reference proteome</keyword>
<comment type="similarity">
    <text evidence="2">Belongs to the autoinducer-2 exporter (AI-2E) (TC 2.A.86) family.</text>
</comment>
<dbReference type="Pfam" id="PF01594">
    <property type="entry name" value="AI-2E_transport"/>
    <property type="match status" value="1"/>
</dbReference>
<feature type="transmembrane region" description="Helical" evidence="8">
    <location>
        <begin position="268"/>
        <end position="287"/>
    </location>
</feature>
<evidence type="ECO:0008006" key="11">
    <source>
        <dbReference type="Google" id="ProtNLM"/>
    </source>
</evidence>
<accession>C7LPP4</accession>
<evidence type="ECO:0000256" key="2">
    <source>
        <dbReference type="ARBA" id="ARBA00009773"/>
    </source>
</evidence>
<feature type="transmembrane region" description="Helical" evidence="8">
    <location>
        <begin position="294"/>
        <end position="317"/>
    </location>
</feature>
<dbReference type="PANTHER" id="PTHR21716:SF53">
    <property type="entry name" value="PERMEASE PERM-RELATED"/>
    <property type="match status" value="1"/>
</dbReference>
<evidence type="ECO:0000256" key="6">
    <source>
        <dbReference type="ARBA" id="ARBA00022989"/>
    </source>
</evidence>
<keyword evidence="4" id="KW-1003">Cell membrane</keyword>
<feature type="transmembrane region" description="Helical" evidence="8">
    <location>
        <begin position="337"/>
        <end position="367"/>
    </location>
</feature>
<dbReference type="AlphaFoldDB" id="C7LPP4"/>
<keyword evidence="3" id="KW-0813">Transport</keyword>
<reference evidence="9 10" key="1">
    <citation type="journal article" date="2009" name="Stand. Genomic Sci.">
        <title>Complete genome sequence of Desulfomicrobium baculatum type strain (X).</title>
        <authorList>
            <person name="Copeland A."/>
            <person name="Spring S."/>
            <person name="Goker M."/>
            <person name="Schneider S."/>
            <person name="Lapidus A."/>
            <person name="Del Rio T.G."/>
            <person name="Tice H."/>
            <person name="Cheng J.F."/>
            <person name="Chen F."/>
            <person name="Nolan M."/>
            <person name="Bruce D."/>
            <person name="Goodwin L."/>
            <person name="Pitluck S."/>
            <person name="Ivanova N."/>
            <person name="Mavrommatis K."/>
            <person name="Ovchinnikova G."/>
            <person name="Pati A."/>
            <person name="Chen A."/>
            <person name="Palaniappan K."/>
            <person name="Land M."/>
            <person name="Hauser L."/>
            <person name="Chang Y.J."/>
            <person name="Jeffries C.C."/>
            <person name="Meincke L."/>
            <person name="Sims D."/>
            <person name="Brettin T."/>
            <person name="Detter J.C."/>
            <person name="Han C."/>
            <person name="Chain P."/>
            <person name="Bristow J."/>
            <person name="Eisen J.A."/>
            <person name="Markowitz V."/>
            <person name="Hugenholtz P."/>
            <person name="Kyrpides N.C."/>
            <person name="Klenk H.P."/>
            <person name="Lucas S."/>
        </authorList>
    </citation>
    <scope>NUCLEOTIDE SEQUENCE [LARGE SCALE GENOMIC DNA]</scope>
    <source>
        <strain evidence="10">DSM 4028 / VKM B-1378 / X</strain>
    </source>
</reference>
<dbReference type="PANTHER" id="PTHR21716">
    <property type="entry name" value="TRANSMEMBRANE PROTEIN"/>
    <property type="match status" value="1"/>
</dbReference>
<dbReference type="GO" id="GO:0055085">
    <property type="term" value="P:transmembrane transport"/>
    <property type="evidence" value="ECO:0007669"/>
    <property type="project" value="TreeGrafter"/>
</dbReference>
<dbReference type="InterPro" id="IPR002549">
    <property type="entry name" value="AI-2E-like"/>
</dbReference>
<dbReference type="HOGENOM" id="CLU_695844_0_0_7"/>
<feature type="transmembrane region" description="Helical" evidence="8">
    <location>
        <begin position="37"/>
        <end position="55"/>
    </location>
</feature>
<gene>
    <name evidence="9" type="ordered locus">Dbac_2189</name>
</gene>